<feature type="transmembrane region" description="Helical" evidence="2">
    <location>
        <begin position="38"/>
        <end position="56"/>
    </location>
</feature>
<sequence length="379" mass="40048">MVFDLPTLLGLSALVVCATGVVYFLDSTRALGETSARYWGLAFVSAALTTLAFFVSGQSDDVWWSVAVGNAGMVFTLGAVWAGCRVFNGRRRSFLLLAFAVTVIVGVASSLPSPDGSKWAGTPEKLIALTAFSALIACEALRAPMGRYSSARLLSAVLWLETLYSGTRLIAFWVVGPRDQLFSTVYSTQTTTVMNIVFVVVTAVSMITLRAQDTRRRSEGIGAEGAGSENAVLDRRAFLRAGAQALDREGSECVLLAASVDSIATIRVTHGRERSMVLMDRLASALRTAAPEAQLGRIAGDRLGLLLSQAGLDDARAVAASVQEEFARTAAPEDAPVGPTVSIGIAEQPPGPGDFRRLVRRASAEAERTDSGDTPATAP</sequence>
<dbReference type="Proteomes" id="UP000230161">
    <property type="component" value="Unassembled WGS sequence"/>
</dbReference>
<feature type="transmembrane region" description="Helical" evidence="2">
    <location>
        <begin position="153"/>
        <end position="174"/>
    </location>
</feature>
<evidence type="ECO:0000313" key="5">
    <source>
        <dbReference type="Proteomes" id="UP000230161"/>
    </source>
</evidence>
<dbReference type="EMBL" id="PGFB01000003">
    <property type="protein sequence ID" value="PJJ62201.1"/>
    <property type="molecule type" value="Genomic_DNA"/>
</dbReference>
<organism evidence="4 5">
    <name type="scientific">Compostimonas suwonensis</name>
    <dbReference type="NCBI Taxonomy" id="1048394"/>
    <lineage>
        <taxon>Bacteria</taxon>
        <taxon>Bacillati</taxon>
        <taxon>Actinomycetota</taxon>
        <taxon>Actinomycetes</taxon>
        <taxon>Micrococcales</taxon>
        <taxon>Microbacteriaceae</taxon>
        <taxon>Compostimonas</taxon>
    </lineage>
</organism>
<evidence type="ECO:0000256" key="2">
    <source>
        <dbReference type="SAM" id="Phobius"/>
    </source>
</evidence>
<keyword evidence="2" id="KW-1133">Transmembrane helix</keyword>
<feature type="transmembrane region" description="Helical" evidence="2">
    <location>
        <begin position="6"/>
        <end position="26"/>
    </location>
</feature>
<dbReference type="InterPro" id="IPR000160">
    <property type="entry name" value="GGDEF_dom"/>
</dbReference>
<protein>
    <submittedName>
        <fullName evidence="4">GGDEF domain-containing protein</fullName>
    </submittedName>
</protein>
<dbReference type="SMART" id="SM00267">
    <property type="entry name" value="GGDEF"/>
    <property type="match status" value="1"/>
</dbReference>
<accession>A0A2M9BW78</accession>
<name>A0A2M9BW78_9MICO</name>
<proteinExistence type="predicted"/>
<evidence type="ECO:0000256" key="1">
    <source>
        <dbReference type="SAM" id="MobiDB-lite"/>
    </source>
</evidence>
<feature type="transmembrane region" description="Helical" evidence="2">
    <location>
        <begin position="62"/>
        <end position="82"/>
    </location>
</feature>
<keyword evidence="2" id="KW-0812">Transmembrane</keyword>
<dbReference type="Pfam" id="PF00990">
    <property type="entry name" value="GGDEF"/>
    <property type="match status" value="1"/>
</dbReference>
<comment type="caution">
    <text evidence="4">The sequence shown here is derived from an EMBL/GenBank/DDBJ whole genome shotgun (WGS) entry which is preliminary data.</text>
</comment>
<dbReference type="Gene3D" id="3.30.70.270">
    <property type="match status" value="1"/>
</dbReference>
<dbReference type="InterPro" id="IPR029787">
    <property type="entry name" value="Nucleotide_cyclase"/>
</dbReference>
<feature type="domain" description="GGDEF" evidence="3">
    <location>
        <begin position="251"/>
        <end position="379"/>
    </location>
</feature>
<dbReference type="AlphaFoldDB" id="A0A2M9BW78"/>
<gene>
    <name evidence="4" type="ORF">CLV54_1998</name>
</gene>
<feature type="transmembrane region" description="Helical" evidence="2">
    <location>
        <begin position="125"/>
        <end position="141"/>
    </location>
</feature>
<feature type="transmembrane region" description="Helical" evidence="2">
    <location>
        <begin position="186"/>
        <end position="209"/>
    </location>
</feature>
<feature type="region of interest" description="Disordered" evidence="1">
    <location>
        <begin position="329"/>
        <end position="355"/>
    </location>
</feature>
<dbReference type="PROSITE" id="PS50887">
    <property type="entry name" value="GGDEF"/>
    <property type="match status" value="1"/>
</dbReference>
<reference evidence="4 5" key="1">
    <citation type="submission" date="2017-11" db="EMBL/GenBank/DDBJ databases">
        <title>Genomic Encyclopedia of Archaeal and Bacterial Type Strains, Phase II (KMG-II): From Individual Species to Whole Genera.</title>
        <authorList>
            <person name="Goeker M."/>
        </authorList>
    </citation>
    <scope>NUCLEOTIDE SEQUENCE [LARGE SCALE GENOMIC DNA]</scope>
    <source>
        <strain evidence="4 5">DSM 25625</strain>
    </source>
</reference>
<evidence type="ECO:0000259" key="3">
    <source>
        <dbReference type="PROSITE" id="PS50887"/>
    </source>
</evidence>
<keyword evidence="5" id="KW-1185">Reference proteome</keyword>
<dbReference type="SUPFAM" id="SSF55073">
    <property type="entry name" value="Nucleotide cyclase"/>
    <property type="match status" value="1"/>
</dbReference>
<evidence type="ECO:0000313" key="4">
    <source>
        <dbReference type="EMBL" id="PJJ62201.1"/>
    </source>
</evidence>
<feature type="transmembrane region" description="Helical" evidence="2">
    <location>
        <begin position="94"/>
        <end position="113"/>
    </location>
</feature>
<keyword evidence="2" id="KW-0472">Membrane</keyword>
<dbReference type="InterPro" id="IPR043128">
    <property type="entry name" value="Rev_trsase/Diguanyl_cyclase"/>
</dbReference>